<dbReference type="GO" id="GO:0016491">
    <property type="term" value="F:oxidoreductase activity"/>
    <property type="evidence" value="ECO:0007669"/>
    <property type="project" value="InterPro"/>
</dbReference>
<sequence>MFSQGHDDQPVTTYNFIDGVARPAEGGRTYSLYNPARPDELVGYAALSSHRDVDAAVRAAHAAFSSWLKTSYVERAAKLNEVADFLETEKGDVEYRSRLFCREHGKIIKETHLEVSRLGDRFRTT</sequence>
<organism evidence="2">
    <name type="scientific">marine metagenome</name>
    <dbReference type="NCBI Taxonomy" id="408172"/>
    <lineage>
        <taxon>unclassified sequences</taxon>
        <taxon>metagenomes</taxon>
        <taxon>ecological metagenomes</taxon>
    </lineage>
</organism>
<dbReference type="AlphaFoldDB" id="A0A382RP75"/>
<feature type="non-terminal residue" evidence="2">
    <location>
        <position position="125"/>
    </location>
</feature>
<protein>
    <recommendedName>
        <fullName evidence="1">Aldehyde dehydrogenase domain-containing protein</fullName>
    </recommendedName>
</protein>
<dbReference type="Gene3D" id="3.40.605.10">
    <property type="entry name" value="Aldehyde Dehydrogenase, Chain A, domain 1"/>
    <property type="match status" value="1"/>
</dbReference>
<dbReference type="EMBL" id="UINC01122546">
    <property type="protein sequence ID" value="SVC98421.1"/>
    <property type="molecule type" value="Genomic_DNA"/>
</dbReference>
<evidence type="ECO:0000259" key="1">
    <source>
        <dbReference type="Pfam" id="PF00171"/>
    </source>
</evidence>
<evidence type="ECO:0000313" key="2">
    <source>
        <dbReference type="EMBL" id="SVC98421.1"/>
    </source>
</evidence>
<dbReference type="InterPro" id="IPR016162">
    <property type="entry name" value="Ald_DH_N"/>
</dbReference>
<dbReference type="PANTHER" id="PTHR11699">
    <property type="entry name" value="ALDEHYDE DEHYDROGENASE-RELATED"/>
    <property type="match status" value="1"/>
</dbReference>
<proteinExistence type="predicted"/>
<reference evidence="2" key="1">
    <citation type="submission" date="2018-05" db="EMBL/GenBank/DDBJ databases">
        <authorList>
            <person name="Lanie J.A."/>
            <person name="Ng W.-L."/>
            <person name="Kazmierczak K.M."/>
            <person name="Andrzejewski T.M."/>
            <person name="Davidsen T.M."/>
            <person name="Wayne K.J."/>
            <person name="Tettelin H."/>
            <person name="Glass J.I."/>
            <person name="Rusch D."/>
            <person name="Podicherti R."/>
            <person name="Tsui H.-C.T."/>
            <person name="Winkler M.E."/>
        </authorList>
    </citation>
    <scope>NUCLEOTIDE SEQUENCE</scope>
</reference>
<dbReference type="SUPFAM" id="SSF53720">
    <property type="entry name" value="ALDH-like"/>
    <property type="match status" value="1"/>
</dbReference>
<dbReference type="Pfam" id="PF00171">
    <property type="entry name" value="Aldedh"/>
    <property type="match status" value="1"/>
</dbReference>
<dbReference type="InterPro" id="IPR015590">
    <property type="entry name" value="Aldehyde_DH_dom"/>
</dbReference>
<dbReference type="InterPro" id="IPR016161">
    <property type="entry name" value="Ald_DH/histidinol_DH"/>
</dbReference>
<gene>
    <name evidence="2" type="ORF">METZ01_LOCUS351275</name>
</gene>
<name>A0A382RP75_9ZZZZ</name>
<accession>A0A382RP75</accession>
<feature type="domain" description="Aldehyde dehydrogenase" evidence="1">
    <location>
        <begin position="26"/>
        <end position="123"/>
    </location>
</feature>